<feature type="transmembrane region" description="Helical" evidence="8">
    <location>
        <begin position="67"/>
        <end position="92"/>
    </location>
</feature>
<proteinExistence type="inferred from homology"/>
<dbReference type="PANTHER" id="PTHR21716:SF67">
    <property type="entry name" value="TRANSPORT PROTEIN YDIK-RELATED"/>
    <property type="match status" value="1"/>
</dbReference>
<evidence type="ECO:0000256" key="4">
    <source>
        <dbReference type="ARBA" id="ARBA00022475"/>
    </source>
</evidence>
<evidence type="ECO:0000256" key="6">
    <source>
        <dbReference type="ARBA" id="ARBA00022989"/>
    </source>
</evidence>
<evidence type="ECO:0000313" key="10">
    <source>
        <dbReference type="Proteomes" id="UP001165648"/>
    </source>
</evidence>
<dbReference type="PANTHER" id="PTHR21716">
    <property type="entry name" value="TRANSMEMBRANE PROTEIN"/>
    <property type="match status" value="1"/>
</dbReference>
<evidence type="ECO:0000256" key="3">
    <source>
        <dbReference type="ARBA" id="ARBA00022448"/>
    </source>
</evidence>
<reference evidence="9 10" key="1">
    <citation type="submission" date="2022-07" db="EMBL/GenBank/DDBJ databases">
        <title>Bombella genomes.</title>
        <authorList>
            <person name="Harer L."/>
            <person name="Styblova S."/>
            <person name="Ehrmann M."/>
        </authorList>
    </citation>
    <scope>NUCLEOTIDE SEQUENCE [LARGE SCALE GENOMIC DNA]</scope>
    <source>
        <strain evidence="9 10">TMW 2.2558</strain>
    </source>
</reference>
<dbReference type="EMBL" id="JANIDW010000002">
    <property type="protein sequence ID" value="MCX5614805.1"/>
    <property type="molecule type" value="Genomic_DNA"/>
</dbReference>
<dbReference type="Proteomes" id="UP001165648">
    <property type="component" value="Unassembled WGS sequence"/>
</dbReference>
<evidence type="ECO:0000256" key="5">
    <source>
        <dbReference type="ARBA" id="ARBA00022692"/>
    </source>
</evidence>
<feature type="transmembrane region" description="Helical" evidence="8">
    <location>
        <begin position="153"/>
        <end position="182"/>
    </location>
</feature>
<keyword evidence="3" id="KW-0813">Transport</keyword>
<comment type="subcellular location">
    <subcellularLocation>
        <location evidence="1">Cell membrane</location>
        <topology evidence="1">Multi-pass membrane protein</topology>
    </subcellularLocation>
</comment>
<protein>
    <submittedName>
        <fullName evidence="9">AI-2E family transporter</fullName>
    </submittedName>
</protein>
<feature type="transmembrane region" description="Helical" evidence="8">
    <location>
        <begin position="12"/>
        <end position="31"/>
    </location>
</feature>
<dbReference type="Pfam" id="PF01594">
    <property type="entry name" value="AI-2E_transport"/>
    <property type="match status" value="1"/>
</dbReference>
<evidence type="ECO:0000256" key="7">
    <source>
        <dbReference type="ARBA" id="ARBA00023136"/>
    </source>
</evidence>
<name>A0ABT3W902_9PROT</name>
<feature type="transmembrane region" description="Helical" evidence="8">
    <location>
        <begin position="273"/>
        <end position="295"/>
    </location>
</feature>
<evidence type="ECO:0000313" key="9">
    <source>
        <dbReference type="EMBL" id="MCX5614805.1"/>
    </source>
</evidence>
<evidence type="ECO:0000256" key="1">
    <source>
        <dbReference type="ARBA" id="ARBA00004651"/>
    </source>
</evidence>
<feature type="transmembrane region" description="Helical" evidence="8">
    <location>
        <begin position="37"/>
        <end position="55"/>
    </location>
</feature>
<feature type="transmembrane region" description="Helical" evidence="8">
    <location>
        <begin position="247"/>
        <end position="267"/>
    </location>
</feature>
<keyword evidence="7 8" id="KW-0472">Membrane</keyword>
<dbReference type="RefSeq" id="WP_266106812.1">
    <property type="nucleotide sequence ID" value="NZ_JANIDW010000002.1"/>
</dbReference>
<sequence>MTTECHMEQEDKVSPVLTALMVSCILIAVGWVLHPFLLPIVWGATISVTFWPLVLRLQSCLFGSRAAAVFFTVLAALLVFFLPVALIFLIFAQHVKDISHFMTILPSWQLPAVPVWVGHIPHVGGRIVAFWDHMRENSLPGLVKQIVPPPEKLFAVFLSSAGSLGSLLVEFGLTLIAMVLFLTHAERIIDLLVRISSRLGGDAGRLFLHRAETTTRGVALGVTLTAIIESLFGWLGLMAADMPMGSVIAAVMFVSCVLQFGGAWVLFVSTVWLYFTAPLMHASIMLCFALIAVANDNFLQAFIIRRYVKISVVVIMLGAFGGIATLGFAGVFIGPTLLYLAETLVREWAGGTTGENLKQEHPS</sequence>
<evidence type="ECO:0000256" key="2">
    <source>
        <dbReference type="ARBA" id="ARBA00009773"/>
    </source>
</evidence>
<feature type="transmembrane region" description="Helical" evidence="8">
    <location>
        <begin position="307"/>
        <end position="333"/>
    </location>
</feature>
<gene>
    <name evidence="9" type="ORF">NQF64_06055</name>
</gene>
<comment type="similarity">
    <text evidence="2">Belongs to the autoinducer-2 exporter (AI-2E) (TC 2.A.86) family.</text>
</comment>
<keyword evidence="6 8" id="KW-1133">Transmembrane helix</keyword>
<evidence type="ECO:0000256" key="8">
    <source>
        <dbReference type="SAM" id="Phobius"/>
    </source>
</evidence>
<keyword evidence="10" id="KW-1185">Reference proteome</keyword>
<feature type="transmembrane region" description="Helical" evidence="8">
    <location>
        <begin position="218"/>
        <end position="240"/>
    </location>
</feature>
<accession>A0ABT3W902</accession>
<dbReference type="InterPro" id="IPR002549">
    <property type="entry name" value="AI-2E-like"/>
</dbReference>
<keyword evidence="5 8" id="KW-0812">Transmembrane</keyword>
<keyword evidence="4" id="KW-1003">Cell membrane</keyword>
<comment type="caution">
    <text evidence="9">The sequence shown here is derived from an EMBL/GenBank/DDBJ whole genome shotgun (WGS) entry which is preliminary data.</text>
</comment>
<organism evidence="9 10">
    <name type="scientific">Bombella saccharophila</name>
    <dbReference type="NCBI Taxonomy" id="2967338"/>
    <lineage>
        <taxon>Bacteria</taxon>
        <taxon>Pseudomonadati</taxon>
        <taxon>Pseudomonadota</taxon>
        <taxon>Alphaproteobacteria</taxon>
        <taxon>Acetobacterales</taxon>
        <taxon>Acetobacteraceae</taxon>
        <taxon>Bombella</taxon>
    </lineage>
</organism>